<dbReference type="EMBL" id="CP036264">
    <property type="protein sequence ID" value="QEF96429.1"/>
    <property type="molecule type" value="Genomic_DNA"/>
</dbReference>
<organism evidence="1 2">
    <name type="scientific">Stieleria maiorica</name>
    <dbReference type="NCBI Taxonomy" id="2795974"/>
    <lineage>
        <taxon>Bacteria</taxon>
        <taxon>Pseudomonadati</taxon>
        <taxon>Planctomycetota</taxon>
        <taxon>Planctomycetia</taxon>
        <taxon>Pirellulales</taxon>
        <taxon>Pirellulaceae</taxon>
        <taxon>Stieleria</taxon>
    </lineage>
</organism>
<dbReference type="Gene3D" id="3.90.1570.10">
    <property type="entry name" value="tt1808, chain A"/>
    <property type="match status" value="1"/>
</dbReference>
<protein>
    <submittedName>
        <fullName evidence="1">Uncharacterized protein</fullName>
    </submittedName>
</protein>
<evidence type="ECO:0000313" key="1">
    <source>
        <dbReference type="EMBL" id="QEF96429.1"/>
    </source>
</evidence>
<sequence length="75" mass="8875">MLSETTRESDLTFKQTLYRDFRVGTYLILDPDDNSIAMWTREQNDNWHQTKPAGQIELRPCGDYVLTVDCNRFFP</sequence>
<reference evidence="1 2" key="1">
    <citation type="submission" date="2019-02" db="EMBL/GenBank/DDBJ databases">
        <title>Planctomycetal bacteria perform biofilm scaping via a novel small molecule.</title>
        <authorList>
            <person name="Jeske O."/>
            <person name="Boedeker C."/>
            <person name="Wiegand S."/>
            <person name="Breitling P."/>
            <person name="Kallscheuer N."/>
            <person name="Jogler M."/>
            <person name="Rohde M."/>
            <person name="Petersen J."/>
            <person name="Medema M.H."/>
            <person name="Surup F."/>
            <person name="Jogler C."/>
        </authorList>
    </citation>
    <scope>NUCLEOTIDE SEQUENCE [LARGE SCALE GENOMIC DNA]</scope>
    <source>
        <strain evidence="1 2">Mal15</strain>
    </source>
</reference>
<dbReference type="InterPro" id="IPR012296">
    <property type="entry name" value="Nuclease_put_TT1808"/>
</dbReference>
<keyword evidence="2" id="KW-1185">Reference proteome</keyword>
<name>A0A5B9M6G6_9BACT</name>
<dbReference type="AlphaFoldDB" id="A0A5B9M6G6"/>
<dbReference type="KEGG" id="smam:Mal15_04570"/>
<dbReference type="Proteomes" id="UP000321353">
    <property type="component" value="Chromosome"/>
</dbReference>
<dbReference type="InterPro" id="IPR011335">
    <property type="entry name" value="Restrct_endonuc-II-like"/>
</dbReference>
<accession>A0A5B9M6G6</accession>
<proteinExistence type="predicted"/>
<dbReference type="SUPFAM" id="SSF52980">
    <property type="entry name" value="Restriction endonuclease-like"/>
    <property type="match status" value="1"/>
</dbReference>
<gene>
    <name evidence="1" type="ORF">Mal15_04570</name>
</gene>
<evidence type="ECO:0000313" key="2">
    <source>
        <dbReference type="Proteomes" id="UP000321353"/>
    </source>
</evidence>